<dbReference type="GO" id="GO:0004357">
    <property type="term" value="F:glutamate-cysteine ligase activity"/>
    <property type="evidence" value="ECO:0007669"/>
    <property type="project" value="UniProtKB-UniRule"/>
</dbReference>
<comment type="pathway">
    <text evidence="1 10">Sulfur metabolism; glutathione biosynthesis; glutathione from L-cysteine and L-glutamate: step 1/2.</text>
</comment>
<comment type="catalytic activity">
    <reaction evidence="10">
        <text>L-cysteine + L-glutamate + ATP = gamma-L-glutamyl-L-cysteine + ADP + phosphate + H(+)</text>
        <dbReference type="Rhea" id="RHEA:13285"/>
        <dbReference type="ChEBI" id="CHEBI:15378"/>
        <dbReference type="ChEBI" id="CHEBI:29985"/>
        <dbReference type="ChEBI" id="CHEBI:30616"/>
        <dbReference type="ChEBI" id="CHEBI:35235"/>
        <dbReference type="ChEBI" id="CHEBI:43474"/>
        <dbReference type="ChEBI" id="CHEBI:58173"/>
        <dbReference type="ChEBI" id="CHEBI:456216"/>
        <dbReference type="EC" id="6.3.2.2"/>
    </reaction>
</comment>
<gene>
    <name evidence="11" type="ORF">AAWM_05291</name>
</gene>
<dbReference type="SUPFAM" id="SSF55931">
    <property type="entry name" value="Glutamine synthetase/guanido kinase"/>
    <property type="match status" value="1"/>
</dbReference>
<name>A0A401KSZ0_ASPAW</name>
<dbReference type="PANTHER" id="PTHR11164:SF0">
    <property type="entry name" value="GLUTAMATE--CYSTEINE LIGASE CATALYTIC SUBUNIT"/>
    <property type="match status" value="1"/>
</dbReference>
<keyword evidence="7 10" id="KW-0067">ATP-binding</keyword>
<dbReference type="UniPathway" id="UPA00142">
    <property type="reaction ID" value="UER00209"/>
</dbReference>
<evidence type="ECO:0000256" key="4">
    <source>
        <dbReference type="ARBA" id="ARBA00022598"/>
    </source>
</evidence>
<comment type="similarity">
    <text evidence="2 10">Belongs to the glutamate--cysteine ligase type 3 family.</text>
</comment>
<evidence type="ECO:0000256" key="1">
    <source>
        <dbReference type="ARBA" id="ARBA00005006"/>
    </source>
</evidence>
<dbReference type="STRING" id="105351.A0A401KSZ0"/>
<dbReference type="PANTHER" id="PTHR11164">
    <property type="entry name" value="GLUTAMATE CYSTEINE LIGASE"/>
    <property type="match status" value="1"/>
</dbReference>
<dbReference type="InterPro" id="IPR014746">
    <property type="entry name" value="Gln_synth/guanido_kin_cat_dom"/>
</dbReference>
<dbReference type="Gene3D" id="3.60.15.10">
    <property type="entry name" value="Ribonuclease Z/Hydroxyacylglutathione hydrolase-like"/>
    <property type="match status" value="1"/>
</dbReference>
<comment type="caution">
    <text evidence="11">The sequence shown here is derived from an EMBL/GenBank/DDBJ whole genome shotgun (WGS) entry which is preliminary data.</text>
</comment>
<dbReference type="InterPro" id="IPR004308">
    <property type="entry name" value="GCS"/>
</dbReference>
<evidence type="ECO:0000256" key="9">
    <source>
        <dbReference type="ARBA" id="ARBA00032122"/>
    </source>
</evidence>
<dbReference type="SUPFAM" id="SSF56281">
    <property type="entry name" value="Metallo-hydrolase/oxidoreductase"/>
    <property type="match status" value="1"/>
</dbReference>
<dbReference type="GO" id="GO:0005524">
    <property type="term" value="F:ATP binding"/>
    <property type="evidence" value="ECO:0007669"/>
    <property type="project" value="UniProtKB-UniRule"/>
</dbReference>
<dbReference type="EC" id="6.3.2.2" evidence="3 10"/>
<dbReference type="InterPro" id="IPR036866">
    <property type="entry name" value="RibonucZ/Hydroxyglut_hydro"/>
</dbReference>
<accession>A0A401KSZ0</accession>
<keyword evidence="12" id="KW-1185">Reference proteome</keyword>
<dbReference type="GO" id="GO:0017109">
    <property type="term" value="C:glutamate-cysteine ligase complex"/>
    <property type="evidence" value="ECO:0007669"/>
    <property type="project" value="TreeGrafter"/>
</dbReference>
<protein>
    <recommendedName>
        <fullName evidence="3 10">Glutamate--cysteine ligase</fullName>
        <ecNumber evidence="3 10">6.3.2.2</ecNumber>
    </recommendedName>
    <alternativeName>
        <fullName evidence="9 10">Gamma-ECS</fullName>
    </alternativeName>
    <alternativeName>
        <fullName evidence="8 10">Gamma-glutamylcysteine synthetase</fullName>
    </alternativeName>
</protein>
<evidence type="ECO:0000256" key="3">
    <source>
        <dbReference type="ARBA" id="ARBA00012220"/>
    </source>
</evidence>
<evidence type="ECO:0000256" key="5">
    <source>
        <dbReference type="ARBA" id="ARBA00022684"/>
    </source>
</evidence>
<dbReference type="EMBL" id="BDHI01000014">
    <property type="protein sequence ID" value="GCB22406.1"/>
    <property type="molecule type" value="Genomic_DNA"/>
</dbReference>
<evidence type="ECO:0000313" key="11">
    <source>
        <dbReference type="EMBL" id="GCB22406.1"/>
    </source>
</evidence>
<evidence type="ECO:0000256" key="2">
    <source>
        <dbReference type="ARBA" id="ARBA00008100"/>
    </source>
</evidence>
<dbReference type="AlphaFoldDB" id="A0A401KSZ0"/>
<proteinExistence type="inferred from homology"/>
<evidence type="ECO:0000256" key="7">
    <source>
        <dbReference type="ARBA" id="ARBA00022840"/>
    </source>
</evidence>
<evidence type="ECO:0000256" key="10">
    <source>
        <dbReference type="RuleBase" id="RU367135"/>
    </source>
</evidence>
<organism evidence="11 12">
    <name type="scientific">Aspergillus awamori</name>
    <name type="common">Black koji mold</name>
    <dbReference type="NCBI Taxonomy" id="105351"/>
    <lineage>
        <taxon>Eukaryota</taxon>
        <taxon>Fungi</taxon>
        <taxon>Dikarya</taxon>
        <taxon>Ascomycota</taxon>
        <taxon>Pezizomycotina</taxon>
        <taxon>Eurotiomycetes</taxon>
        <taxon>Eurotiomycetidae</taxon>
        <taxon>Eurotiales</taxon>
        <taxon>Aspergillaceae</taxon>
        <taxon>Aspergillus</taxon>
    </lineage>
</organism>
<keyword evidence="5 10" id="KW-0317">Glutathione biosynthesis</keyword>
<dbReference type="GO" id="GO:0006750">
    <property type="term" value="P:glutathione biosynthetic process"/>
    <property type="evidence" value="ECO:0007669"/>
    <property type="project" value="UniProtKB-UniRule"/>
</dbReference>
<evidence type="ECO:0000313" key="12">
    <source>
        <dbReference type="Proteomes" id="UP000286921"/>
    </source>
</evidence>
<keyword evidence="6 10" id="KW-0547">Nucleotide-binding</keyword>
<keyword evidence="4 10" id="KW-0436">Ligase</keyword>
<dbReference type="Proteomes" id="UP000286921">
    <property type="component" value="Unassembled WGS sequence"/>
</dbReference>
<dbReference type="Gene3D" id="3.30.590.50">
    <property type="match status" value="2"/>
</dbReference>
<evidence type="ECO:0000256" key="6">
    <source>
        <dbReference type="ARBA" id="ARBA00022741"/>
    </source>
</evidence>
<sequence length="873" mass="99385">MDVNRHCVLFEHGTFGGPLLPETGEASSQGDISEHDSISIPLGLPPGLTVRNATRALPLFRPSLVSYSVEDFGQGRDSLPNAIYVSGDTVYVEELKQMAERFHICAAIFNLGNAHAHTDMTDLTSPRYQITMDGKQAARLVREIKADYLVPMHYESWHHSTQFGKELRQDFQEEGINDQMSLRHLGQSLLALDGDPENYSCKKCTFRTVNTPYVAVVVSDMMRHHARGNNEEVAACHYAIHGPQKKRKMVSGTPLSWQELQQVAPIARQGAVEQLLSLWKRQKDRSDLEPLWGDEIEYTLVSLDADRSRATLLLNQEDILRKEESQCSSAEEVEPWNEVKLQAEWARHMVEATPGEPYGGDVMDLLRVEGNMKRRYVVLSASRPIVDFFRRKLIGQFLSPDQHPVPLCVFPGLGEKGQFTLPESPDEASLEQICCPIPRYIMMTQNLLARRQRRVESYIPVFRDEQTETPFHDNSVSFEYPAEHPPGNGKEGHVHLDGIGLGVGNCCIQVTFQAPNEIEARWLHDQMIALGPVMLALTAATPIYKGYLVDTEVRWGRTSECFDDRTPEELATTPPRYSWNRTYISQEKPANMESKYPLTPMNESVKQRLLDGGMDEPLAMHYATILSRDPIVLNRTDLENFDLNGTGIFDVYYSTVWQHVRLKIPLTDDGPGWRVEFRPMEVQLTDFDNAAFAIFMYLLSRAITDLHLNFYVPIDQLGDSMERAQKRNAALEERFWFRRTGWSSAEQCERPQRQRRGCVNCCSKSTAHASPSCALLTADEIINGEDPKDPSSFPGLVNIVRAYLQYNNTPVMEQKKIMPYLDVISKRASGELPTPAQWMRSFVTGHEEYQRDSYVNEKIRYDLIQEIVRMEDS</sequence>
<dbReference type="Gene3D" id="1.10.8.960">
    <property type="match status" value="1"/>
</dbReference>
<evidence type="ECO:0000256" key="8">
    <source>
        <dbReference type="ARBA" id="ARBA00030585"/>
    </source>
</evidence>
<dbReference type="Pfam" id="PF03074">
    <property type="entry name" value="GCS"/>
    <property type="match status" value="1"/>
</dbReference>
<reference evidence="11 12" key="1">
    <citation type="submission" date="2016-09" db="EMBL/GenBank/DDBJ databases">
        <title>Aspergillus awamori IFM 58123T.</title>
        <authorList>
            <person name="Kusuya Y."/>
            <person name="Shimizu M."/>
            <person name="Takahashi H."/>
            <person name="Yaguchi T."/>
        </authorList>
    </citation>
    <scope>NUCLEOTIDE SEQUENCE [LARGE SCALE GENOMIC DNA]</scope>
    <source>
        <strain evidence="11 12">IFM 58123</strain>
    </source>
</reference>